<dbReference type="PANTHER" id="PTHR42760">
    <property type="entry name" value="SHORT-CHAIN DEHYDROGENASES/REDUCTASES FAMILY MEMBER"/>
    <property type="match status" value="1"/>
</dbReference>
<dbReference type="PANTHER" id="PTHR42760:SF115">
    <property type="entry name" value="3-OXOACYL-[ACYL-CARRIER-PROTEIN] REDUCTASE FABG"/>
    <property type="match status" value="1"/>
</dbReference>
<dbReference type="InterPro" id="IPR036291">
    <property type="entry name" value="NAD(P)-bd_dom_sf"/>
</dbReference>
<dbReference type="EMBL" id="JBEUWX010000001">
    <property type="protein sequence ID" value="MFA9948867.1"/>
    <property type="molecule type" value="Genomic_DNA"/>
</dbReference>
<evidence type="ECO:0000256" key="2">
    <source>
        <dbReference type="ARBA" id="ARBA00023002"/>
    </source>
</evidence>
<name>A0ABV4UAU3_9RHOO</name>
<dbReference type="Pfam" id="PF13561">
    <property type="entry name" value="adh_short_C2"/>
    <property type="match status" value="1"/>
</dbReference>
<dbReference type="NCBIfam" id="NF005559">
    <property type="entry name" value="PRK07231.1"/>
    <property type="match status" value="1"/>
</dbReference>
<accession>A0ABV4UAU3</accession>
<organism evidence="3 4">
    <name type="scientific">Dentiradicibacter hellwigii</name>
    <dbReference type="NCBI Taxonomy" id="3149053"/>
    <lineage>
        <taxon>Bacteria</taxon>
        <taxon>Pseudomonadati</taxon>
        <taxon>Pseudomonadota</taxon>
        <taxon>Betaproteobacteria</taxon>
        <taxon>Rhodocyclales</taxon>
        <taxon>Rhodocyclaceae</taxon>
        <taxon>Dentiradicibacter</taxon>
    </lineage>
</organism>
<evidence type="ECO:0000313" key="3">
    <source>
        <dbReference type="EMBL" id="MFA9948867.1"/>
    </source>
</evidence>
<protein>
    <submittedName>
        <fullName evidence="3">SDR family oxidoreductase</fullName>
    </submittedName>
</protein>
<dbReference type="PROSITE" id="PS00061">
    <property type="entry name" value="ADH_SHORT"/>
    <property type="match status" value="1"/>
</dbReference>
<comment type="similarity">
    <text evidence="1">Belongs to the short-chain dehydrogenases/reductases (SDR) family.</text>
</comment>
<dbReference type="Proteomes" id="UP001574673">
    <property type="component" value="Unassembled WGS sequence"/>
</dbReference>
<comment type="caution">
    <text evidence="3">The sequence shown here is derived from an EMBL/GenBank/DDBJ whole genome shotgun (WGS) entry which is preliminary data.</text>
</comment>
<keyword evidence="4" id="KW-1185">Reference proteome</keyword>
<evidence type="ECO:0000256" key="1">
    <source>
        <dbReference type="ARBA" id="ARBA00006484"/>
    </source>
</evidence>
<dbReference type="RefSeq" id="WP_418890039.1">
    <property type="nucleotide sequence ID" value="NZ_JBEUWX010000001.1"/>
</dbReference>
<dbReference type="SUPFAM" id="SSF51735">
    <property type="entry name" value="NAD(P)-binding Rossmann-fold domains"/>
    <property type="match status" value="1"/>
</dbReference>
<dbReference type="InterPro" id="IPR020904">
    <property type="entry name" value="Sc_DH/Rdtase_CS"/>
</dbReference>
<evidence type="ECO:0000313" key="4">
    <source>
        <dbReference type="Proteomes" id="UP001574673"/>
    </source>
</evidence>
<dbReference type="PRINTS" id="PR00081">
    <property type="entry name" value="GDHRDH"/>
</dbReference>
<dbReference type="PRINTS" id="PR00080">
    <property type="entry name" value="SDRFAMILY"/>
</dbReference>
<gene>
    <name evidence="3" type="ORF">ABCS64_00750</name>
</gene>
<proteinExistence type="inferred from homology"/>
<keyword evidence="2" id="KW-0560">Oxidoreductase</keyword>
<dbReference type="Gene3D" id="3.40.50.720">
    <property type="entry name" value="NAD(P)-binding Rossmann-like Domain"/>
    <property type="match status" value="1"/>
</dbReference>
<dbReference type="InterPro" id="IPR002347">
    <property type="entry name" value="SDR_fam"/>
</dbReference>
<reference evidence="4" key="1">
    <citation type="submission" date="2024-06" db="EMBL/GenBank/DDBJ databases">
        <title>Radixoralia hellwigii gen. nov., sp nov., isolated from a root canal in the human oral cavity.</title>
        <authorList>
            <person name="Bartsch S."/>
            <person name="Wittmer A."/>
            <person name="Schulz A.-K."/>
            <person name="Neumann-Schaal M."/>
            <person name="Wolf J."/>
            <person name="Gronow S."/>
            <person name="Tennert C."/>
            <person name="Haecker G."/>
            <person name="Cieplik F."/>
            <person name="Al-Ahmad A."/>
        </authorList>
    </citation>
    <scope>NUCLEOTIDE SEQUENCE [LARGE SCALE GENOMIC DNA]</scope>
    <source>
        <strain evidence="4">Wk13</strain>
    </source>
</reference>
<sequence>MRLENKVVLITGSAQGIGAAIARHFAEEGACVMVCDLDTKRDTPIVPAITEKGGTAIFQPLDVTRDADWIAAIDVAIKKFGRLDVLVNNAGINIREPIEAVQEQTLDTMLAVNVKGPMLGIKHVIPVMRRAGGGSIINISSICGLIGHQFTTETYTVTKGAITLLTKSVGVRYAKDNIRCNSIHPSTVDTPYIQTLFQDPERKAERLGEIPLGRLATDIDVANAAVYLASDEAAFLNGVALPVDGGLTAY</sequence>